<dbReference type="Proteomes" id="UP001652582">
    <property type="component" value="Chromosome 27"/>
</dbReference>
<feature type="region of interest" description="Disordered" evidence="1">
    <location>
        <begin position="1"/>
        <end position="33"/>
    </location>
</feature>
<reference evidence="3" key="1">
    <citation type="submission" date="2025-08" db="UniProtKB">
        <authorList>
            <consortium name="RefSeq"/>
        </authorList>
    </citation>
    <scope>IDENTIFICATION</scope>
</reference>
<gene>
    <name evidence="3" type="primary">LOC128199684</name>
</gene>
<protein>
    <submittedName>
        <fullName evidence="3">Uncharacterized protein LOC128199684</fullName>
    </submittedName>
</protein>
<evidence type="ECO:0000256" key="1">
    <source>
        <dbReference type="SAM" id="MobiDB-lite"/>
    </source>
</evidence>
<sequence>MPSDSDGIENDSGGKRKPPRRQNEESDQSENFYKPYVKSKYKRVFPEAGGIGEYTVYLESRKEDDKIGNTNPLILTGLFKNEIKGVTNIRRINASKVEVVFARAINANDFLKNDNFLEKYNYKAFIPAKAVETIGVLRFIPTSISNEELFKKLSSKYEIVAVRRFCKKVNGQIKAFSSVSVTFLSTNLPDYVHLDLFQYKVYEYIAPLLQCYKCFKFNHGARFCKSAQFCSICAEEHRYTDCSENAVLKCINCSGPHLAISKDCPIKKQKMEDKFNKTSYAKVLQTQQTPNIFNNYSTNFPSFPSKTPTVPINTDQSHSHPGKTTKDNPKMGKNKTDTSQIKNTEQLIEQILKNDNVLNGLIGALVEIGNSNLKLTTSIIKDILTTNLKKYNKNG</sequence>
<evidence type="ECO:0000313" key="2">
    <source>
        <dbReference type="Proteomes" id="UP001652582"/>
    </source>
</evidence>
<dbReference type="GeneID" id="128199684"/>
<organism evidence="2 3">
    <name type="scientific">Bicyclus anynana</name>
    <name type="common">Squinting bush brown butterfly</name>
    <dbReference type="NCBI Taxonomy" id="110368"/>
    <lineage>
        <taxon>Eukaryota</taxon>
        <taxon>Metazoa</taxon>
        <taxon>Ecdysozoa</taxon>
        <taxon>Arthropoda</taxon>
        <taxon>Hexapoda</taxon>
        <taxon>Insecta</taxon>
        <taxon>Pterygota</taxon>
        <taxon>Neoptera</taxon>
        <taxon>Endopterygota</taxon>
        <taxon>Lepidoptera</taxon>
        <taxon>Glossata</taxon>
        <taxon>Ditrysia</taxon>
        <taxon>Papilionoidea</taxon>
        <taxon>Nymphalidae</taxon>
        <taxon>Satyrinae</taxon>
        <taxon>Satyrini</taxon>
        <taxon>Mycalesina</taxon>
        <taxon>Bicyclus</taxon>
    </lineage>
</organism>
<keyword evidence="2" id="KW-1185">Reference proteome</keyword>
<evidence type="ECO:0000313" key="3">
    <source>
        <dbReference type="RefSeq" id="XP_052746195.1"/>
    </source>
</evidence>
<feature type="compositionally biased region" description="Polar residues" evidence="1">
    <location>
        <begin position="307"/>
        <end position="316"/>
    </location>
</feature>
<proteinExistence type="predicted"/>
<feature type="compositionally biased region" description="Basic and acidic residues" evidence="1">
    <location>
        <begin position="324"/>
        <end position="336"/>
    </location>
</feature>
<name>A0ABM3M3X8_BICAN</name>
<accession>A0ABM3M3X8</accession>
<feature type="region of interest" description="Disordered" evidence="1">
    <location>
        <begin position="307"/>
        <end position="338"/>
    </location>
</feature>
<dbReference type="RefSeq" id="XP_052746195.1">
    <property type="nucleotide sequence ID" value="XM_052890235.1"/>
</dbReference>